<accession>A0A0X3U2F1</accession>
<dbReference type="AlphaFoldDB" id="A0A0X3U2F1"/>
<dbReference type="Pfam" id="PF04134">
    <property type="entry name" value="DCC1-like"/>
    <property type="match status" value="1"/>
</dbReference>
<sequence>MYFDGSCPLCSLEIGYYASCEGADGLRFVDVSDPDAQLAEGLSQDKAMARFHVQLPDGTLVSGANGFVAVWQALPKWRWLARVAQLPGAVQVMEVAYRMFLPLRPILSRIASRLGAKPKKHSDTTV</sequence>
<dbReference type="GO" id="GO:0015035">
    <property type="term" value="F:protein-disulfide reductase activity"/>
    <property type="evidence" value="ECO:0007669"/>
    <property type="project" value="InterPro"/>
</dbReference>
<keyword evidence="2" id="KW-1185">Reference proteome</keyword>
<evidence type="ECO:0000313" key="2">
    <source>
        <dbReference type="Proteomes" id="UP000053690"/>
    </source>
</evidence>
<reference evidence="2" key="1">
    <citation type="submission" date="2015-12" db="EMBL/GenBank/DDBJ databases">
        <authorList>
            <person name="Zhang G."/>
            <person name="Stingl U."/>
        </authorList>
    </citation>
    <scope>NUCLEOTIDE SEQUENCE [LARGE SCALE GENOMIC DNA]</scope>
    <source>
        <strain evidence="2">ZGT108</strain>
    </source>
</reference>
<dbReference type="EMBL" id="LQBP01000002">
    <property type="protein sequence ID" value="KUJ81421.1"/>
    <property type="molecule type" value="Genomic_DNA"/>
</dbReference>
<dbReference type="InterPro" id="IPR044691">
    <property type="entry name" value="DCC1_Trx"/>
</dbReference>
<evidence type="ECO:0000313" key="1">
    <source>
        <dbReference type="EMBL" id="KUJ81421.1"/>
    </source>
</evidence>
<dbReference type="PANTHER" id="PTHR34290">
    <property type="entry name" value="SI:CH73-390P7.2"/>
    <property type="match status" value="1"/>
</dbReference>
<protein>
    <submittedName>
        <fullName evidence="1">Thiol-disulfide oxidoreductase</fullName>
    </submittedName>
</protein>
<proteinExistence type="predicted"/>
<organism evidence="1 2">
    <name type="scientific">Ruegeria profundi</name>
    <dbReference type="NCBI Taxonomy" id="1685378"/>
    <lineage>
        <taxon>Bacteria</taxon>
        <taxon>Pseudomonadati</taxon>
        <taxon>Pseudomonadota</taxon>
        <taxon>Alphaproteobacteria</taxon>
        <taxon>Rhodobacterales</taxon>
        <taxon>Roseobacteraceae</taxon>
        <taxon>Ruegeria</taxon>
    </lineage>
</organism>
<dbReference type="PANTHER" id="PTHR34290:SF2">
    <property type="entry name" value="OS04G0668800 PROTEIN"/>
    <property type="match status" value="1"/>
</dbReference>
<dbReference type="STRING" id="1685378.AVO44_04875"/>
<gene>
    <name evidence="1" type="ORF">AVO44_04875</name>
</gene>
<name>A0A0X3U2F1_9RHOB</name>
<dbReference type="InterPro" id="IPR007263">
    <property type="entry name" value="DCC1-like"/>
</dbReference>
<dbReference type="Proteomes" id="UP000053690">
    <property type="component" value="Unassembled WGS sequence"/>
</dbReference>
<comment type="caution">
    <text evidence="1">The sequence shown here is derived from an EMBL/GenBank/DDBJ whole genome shotgun (WGS) entry which is preliminary data.</text>
</comment>